<dbReference type="Proteomes" id="UP001165677">
    <property type="component" value="Unassembled WGS sequence"/>
</dbReference>
<evidence type="ECO:0000313" key="1">
    <source>
        <dbReference type="EMBL" id="MCW1149104.1"/>
    </source>
</evidence>
<dbReference type="Pfam" id="PF14253">
    <property type="entry name" value="AbiH"/>
    <property type="match status" value="1"/>
</dbReference>
<evidence type="ECO:0000313" key="2">
    <source>
        <dbReference type="Proteomes" id="UP001165677"/>
    </source>
</evidence>
<protein>
    <submittedName>
        <fullName evidence="1">Bacteriophage abortive infection AbiH family protein</fullName>
    </submittedName>
</protein>
<proteinExistence type="predicted"/>
<reference evidence="1" key="1">
    <citation type="submission" date="2022-10" db="EMBL/GenBank/DDBJ databases">
        <title>Flavobacterium sp. nov., a bacterium isolated from lake sediment.</title>
        <authorList>
            <person name="Qu J.-H."/>
        </authorList>
    </citation>
    <scope>NUCLEOTIDE SEQUENCE</scope>
    <source>
        <strain evidence="1">TH16-21</strain>
    </source>
</reference>
<sequence>MNRLIIIGNGFDLAHGYKTSYSNFLENYLIQILNQYFTKHEYEDELIKFNYQAIQFNQPFEGVKSIDEAFNHIKQIRERLPKVIEFKSNFFEELYNQFNHQRWVDIENHYFSYLKRYSKASNNDLKGICQLNSEFEFLKSKLVEYLKRATSEIRRGRVNHIAELTTKPFEQEEFVDILGEDRIPKQLYFLNFNYTNTIEYYTPYIPKTFMYDVNFIHGDLENIANPIIFGYGDEHDNDYLEIEKRNIHELLKHIKSFQYSKTSNYHNLLRFIQAEPFQVYVLGHSLGLSDRTMLKEIFEHDHCKSIKLYYHQKNEIENDFTEKVYELANHFTDKGLMRKKLVPFEKSKKL</sequence>
<keyword evidence="2" id="KW-1185">Reference proteome</keyword>
<name>A0ABT3EKK2_9FLAO</name>
<dbReference type="RefSeq" id="WP_264369792.1">
    <property type="nucleotide sequence ID" value="NZ_JAPCIO010000012.1"/>
</dbReference>
<dbReference type="EMBL" id="JAPCIO010000012">
    <property type="protein sequence ID" value="MCW1149104.1"/>
    <property type="molecule type" value="Genomic_DNA"/>
</dbReference>
<accession>A0ABT3EKK2</accession>
<gene>
    <name evidence="1" type="ORF">OJ995_12815</name>
</gene>
<comment type="caution">
    <text evidence="1">The sequence shown here is derived from an EMBL/GenBank/DDBJ whole genome shotgun (WGS) entry which is preliminary data.</text>
</comment>
<organism evidence="1 2">
    <name type="scientific">Flavobacterium lacisediminis</name>
    <dbReference type="NCBI Taxonomy" id="2989705"/>
    <lineage>
        <taxon>Bacteria</taxon>
        <taxon>Pseudomonadati</taxon>
        <taxon>Bacteroidota</taxon>
        <taxon>Flavobacteriia</taxon>
        <taxon>Flavobacteriales</taxon>
        <taxon>Flavobacteriaceae</taxon>
        <taxon>Flavobacterium</taxon>
    </lineage>
</organism>
<dbReference type="InterPro" id="IPR025935">
    <property type="entry name" value="AbiH"/>
</dbReference>